<protein>
    <submittedName>
        <fullName evidence="2">Uncharacterized protein</fullName>
    </submittedName>
</protein>
<accession>A0A0M8ZU87</accession>
<dbReference type="AlphaFoldDB" id="A0A0M8ZU87"/>
<evidence type="ECO:0000313" key="3">
    <source>
        <dbReference type="Proteomes" id="UP000053105"/>
    </source>
</evidence>
<evidence type="ECO:0000313" key="2">
    <source>
        <dbReference type="EMBL" id="KOX71255.1"/>
    </source>
</evidence>
<sequence>MFTSPPSEETFARGNLKFKRRKLLKVPVVVERVRPLNDGGRQSARSRSLPTTAKKSRQPKRTGRVYSDKGTVTDDEERNARLCPRTPVFTCAAGDVQVSIWVRAYVWKPRFEQPFFALKQNAPKPLCGVLTGIWLAARKANNLRESASFISTVTYVFHVSPDSFQGFVCPEEIKVDERPFIPGLRVKRVA</sequence>
<keyword evidence="3" id="KW-1185">Reference proteome</keyword>
<feature type="compositionally biased region" description="Polar residues" evidence="1">
    <location>
        <begin position="43"/>
        <end position="53"/>
    </location>
</feature>
<reference evidence="2 3" key="1">
    <citation type="submission" date="2015-07" db="EMBL/GenBank/DDBJ databases">
        <title>The genome of Melipona quadrifasciata.</title>
        <authorList>
            <person name="Pan H."/>
            <person name="Kapheim K."/>
        </authorList>
    </citation>
    <scope>NUCLEOTIDE SEQUENCE [LARGE SCALE GENOMIC DNA]</scope>
    <source>
        <strain evidence="2">0111107301</strain>
        <tissue evidence="2">Whole body</tissue>
    </source>
</reference>
<gene>
    <name evidence="2" type="ORF">WN51_03489</name>
</gene>
<name>A0A0M8ZU87_9HYME</name>
<proteinExistence type="predicted"/>
<feature type="compositionally biased region" description="Basic residues" evidence="1">
    <location>
        <begin position="54"/>
        <end position="63"/>
    </location>
</feature>
<dbReference type="Proteomes" id="UP000053105">
    <property type="component" value="Unassembled WGS sequence"/>
</dbReference>
<dbReference type="EMBL" id="KQ435844">
    <property type="protein sequence ID" value="KOX71255.1"/>
    <property type="molecule type" value="Genomic_DNA"/>
</dbReference>
<organism evidence="2 3">
    <name type="scientific">Melipona quadrifasciata</name>
    <dbReference type="NCBI Taxonomy" id="166423"/>
    <lineage>
        <taxon>Eukaryota</taxon>
        <taxon>Metazoa</taxon>
        <taxon>Ecdysozoa</taxon>
        <taxon>Arthropoda</taxon>
        <taxon>Hexapoda</taxon>
        <taxon>Insecta</taxon>
        <taxon>Pterygota</taxon>
        <taxon>Neoptera</taxon>
        <taxon>Endopterygota</taxon>
        <taxon>Hymenoptera</taxon>
        <taxon>Apocrita</taxon>
        <taxon>Aculeata</taxon>
        <taxon>Apoidea</taxon>
        <taxon>Anthophila</taxon>
        <taxon>Apidae</taxon>
        <taxon>Melipona</taxon>
    </lineage>
</organism>
<feature type="region of interest" description="Disordered" evidence="1">
    <location>
        <begin position="35"/>
        <end position="77"/>
    </location>
</feature>
<evidence type="ECO:0000256" key="1">
    <source>
        <dbReference type="SAM" id="MobiDB-lite"/>
    </source>
</evidence>